<dbReference type="OrthoDB" id="1933483at2759"/>
<dbReference type="PANTHER" id="PTHR12192">
    <property type="entry name" value="CATION TRANSPORT PROTEIN CHAC-RELATED"/>
    <property type="match status" value="1"/>
</dbReference>
<evidence type="ECO:0000313" key="4">
    <source>
        <dbReference type="Proteomes" id="UP001140510"/>
    </source>
</evidence>
<dbReference type="GO" id="GO:0005737">
    <property type="term" value="C:cytoplasm"/>
    <property type="evidence" value="ECO:0007669"/>
    <property type="project" value="TreeGrafter"/>
</dbReference>
<dbReference type="Proteomes" id="UP001140510">
    <property type="component" value="Unassembled WGS sequence"/>
</dbReference>
<dbReference type="GO" id="GO:0006751">
    <property type="term" value="P:glutathione catabolic process"/>
    <property type="evidence" value="ECO:0007669"/>
    <property type="project" value="InterPro"/>
</dbReference>
<keyword evidence="2" id="KW-0456">Lyase</keyword>
<reference evidence="3" key="1">
    <citation type="submission" date="2022-10" db="EMBL/GenBank/DDBJ databases">
        <title>Tapping the CABI collections for fungal endophytes: first genome assemblies for Collariella, Neodidymelliopsis, Ascochyta clinopodiicola, Didymella pomorum, Didymosphaeria variabile, Neocosmospora piperis and Neocucurbitaria cava.</title>
        <authorList>
            <person name="Hill R."/>
        </authorList>
    </citation>
    <scope>NUCLEOTIDE SEQUENCE</scope>
    <source>
        <strain evidence="3">IMI 355091</strain>
    </source>
</reference>
<dbReference type="AlphaFoldDB" id="A0A9W8Z8T1"/>
<keyword evidence="4" id="KW-1185">Reference proteome</keyword>
<name>A0A9W8Z8T1_9PLEO</name>
<protein>
    <recommendedName>
        <fullName evidence="1">glutathione-specific gamma-glutamylcyclotransferase</fullName>
        <ecNumber evidence="1">4.3.2.7</ecNumber>
    </recommendedName>
</protein>
<gene>
    <name evidence="3" type="ORF">N0V91_008602</name>
</gene>
<dbReference type="EMBL" id="JAPEVA010000087">
    <property type="protein sequence ID" value="KAJ4400560.1"/>
    <property type="molecule type" value="Genomic_DNA"/>
</dbReference>
<evidence type="ECO:0000256" key="2">
    <source>
        <dbReference type="ARBA" id="ARBA00023239"/>
    </source>
</evidence>
<evidence type="ECO:0000313" key="3">
    <source>
        <dbReference type="EMBL" id="KAJ4400560.1"/>
    </source>
</evidence>
<comment type="caution">
    <text evidence="3">The sequence shown here is derived from an EMBL/GenBank/DDBJ whole genome shotgun (WGS) entry which is preliminary data.</text>
</comment>
<dbReference type="PANTHER" id="PTHR12192:SF2">
    <property type="entry name" value="GLUTATHIONE-SPECIFIC GAMMA-GLUTAMYLCYCLOTRANSFERASE 2"/>
    <property type="match status" value="1"/>
</dbReference>
<accession>A0A9W8Z8T1</accession>
<proteinExistence type="predicted"/>
<organism evidence="3 4">
    <name type="scientific">Didymella pomorum</name>
    <dbReference type="NCBI Taxonomy" id="749634"/>
    <lineage>
        <taxon>Eukaryota</taxon>
        <taxon>Fungi</taxon>
        <taxon>Dikarya</taxon>
        <taxon>Ascomycota</taxon>
        <taxon>Pezizomycotina</taxon>
        <taxon>Dothideomycetes</taxon>
        <taxon>Pleosporomycetidae</taxon>
        <taxon>Pleosporales</taxon>
        <taxon>Pleosporineae</taxon>
        <taxon>Didymellaceae</taxon>
        <taxon>Didymella</taxon>
    </lineage>
</organism>
<dbReference type="Pfam" id="PF04752">
    <property type="entry name" value="ChaC"/>
    <property type="match status" value="1"/>
</dbReference>
<dbReference type="InterPro" id="IPR006840">
    <property type="entry name" value="ChaC"/>
</dbReference>
<sequence>MSGHQKEIEEFGNNDDFWLFGYGEDHRGTPEAPGRVATLIDRAHWDTLSDHHEPTERVWGAAYHIPATKVPEVREYLDIREINGYSIQFTPFHPATSPSATSPKPIKCLVYIGLPSNPQFLGPQDPEELARHILKSKGPSGENREYLFNLEEALLGLSADSGDWHVSDLVERCRRIEGEEGGVGR</sequence>
<dbReference type="GO" id="GO:0061928">
    <property type="term" value="F:glutathione specific gamma-glutamylcyclotransferase activity"/>
    <property type="evidence" value="ECO:0007669"/>
    <property type="project" value="UniProtKB-EC"/>
</dbReference>
<dbReference type="EC" id="4.3.2.7" evidence="1"/>
<evidence type="ECO:0000256" key="1">
    <source>
        <dbReference type="ARBA" id="ARBA00012344"/>
    </source>
</evidence>